<reference evidence="1 2" key="1">
    <citation type="journal article" date="2016" name="G3 (Bethesda)">
        <title>First Draft Assembly and Annotation of the Genome of a California Endemic Oak Quercus lobata Nee (Fagaceae).</title>
        <authorList>
            <person name="Sork V.L."/>
            <person name="Fitz-Gibbon S.T."/>
            <person name="Puiu D."/>
            <person name="Crepeau M."/>
            <person name="Gugger P.F."/>
            <person name="Sherman R."/>
            <person name="Stevens K."/>
            <person name="Langley C.H."/>
            <person name="Pellegrini M."/>
            <person name="Salzberg S.L."/>
        </authorList>
    </citation>
    <scope>NUCLEOTIDE SEQUENCE [LARGE SCALE GENOMIC DNA]</scope>
    <source>
        <strain evidence="1 2">cv. SW786</strain>
    </source>
</reference>
<name>A0A7N2LH04_QUELO</name>
<sequence length="117" mass="12281">MPSSLMRPFVLLPFSMKRLFGRIGVRSTTGDDHAEQSPIDPTGTVADIGDDGVHAHSTAADPTVPPPLSIRAMMETIMTTQAAHGQLLDGLIAEVAALRADFSESSSAFPPPPPSDS</sequence>
<evidence type="ECO:0000313" key="1">
    <source>
        <dbReference type="EnsemblPlants" id="QL04p049207:mrna"/>
    </source>
</evidence>
<dbReference type="AlphaFoldDB" id="A0A7N2LH04"/>
<dbReference type="EMBL" id="LRBV02000004">
    <property type="status" value="NOT_ANNOTATED_CDS"/>
    <property type="molecule type" value="Genomic_DNA"/>
</dbReference>
<reference evidence="1" key="2">
    <citation type="submission" date="2021-01" db="UniProtKB">
        <authorList>
            <consortium name="EnsemblPlants"/>
        </authorList>
    </citation>
    <scope>IDENTIFICATION</scope>
</reference>
<organism evidence="1 2">
    <name type="scientific">Quercus lobata</name>
    <name type="common">Valley oak</name>
    <dbReference type="NCBI Taxonomy" id="97700"/>
    <lineage>
        <taxon>Eukaryota</taxon>
        <taxon>Viridiplantae</taxon>
        <taxon>Streptophyta</taxon>
        <taxon>Embryophyta</taxon>
        <taxon>Tracheophyta</taxon>
        <taxon>Spermatophyta</taxon>
        <taxon>Magnoliopsida</taxon>
        <taxon>eudicotyledons</taxon>
        <taxon>Gunneridae</taxon>
        <taxon>Pentapetalae</taxon>
        <taxon>rosids</taxon>
        <taxon>fabids</taxon>
        <taxon>Fagales</taxon>
        <taxon>Fagaceae</taxon>
        <taxon>Quercus</taxon>
    </lineage>
</organism>
<proteinExistence type="predicted"/>
<keyword evidence="2" id="KW-1185">Reference proteome</keyword>
<protein>
    <submittedName>
        <fullName evidence="1">Uncharacterized protein</fullName>
    </submittedName>
</protein>
<dbReference type="Gramene" id="QL04p049207:mrna">
    <property type="protein sequence ID" value="QL04p049207:mrna"/>
    <property type="gene ID" value="QL04p049207"/>
</dbReference>
<dbReference type="Proteomes" id="UP000594261">
    <property type="component" value="Chromosome 4"/>
</dbReference>
<evidence type="ECO:0000313" key="2">
    <source>
        <dbReference type="Proteomes" id="UP000594261"/>
    </source>
</evidence>
<dbReference type="EnsemblPlants" id="QL04p049207:mrna">
    <property type="protein sequence ID" value="QL04p049207:mrna"/>
    <property type="gene ID" value="QL04p049207"/>
</dbReference>
<dbReference type="InParanoid" id="A0A7N2LH04"/>
<accession>A0A7N2LH04</accession>